<evidence type="ECO:0000313" key="4">
    <source>
        <dbReference type="Proteomes" id="UP000327157"/>
    </source>
</evidence>
<proteinExistence type="predicted"/>
<dbReference type="PROSITE" id="PS01036">
    <property type="entry name" value="HSP70_3"/>
    <property type="match status" value="1"/>
</dbReference>
<dbReference type="Gene3D" id="2.60.34.10">
    <property type="entry name" value="Substrate Binding Domain Of DNAk, Chain A, domain 1"/>
    <property type="match status" value="1"/>
</dbReference>
<reference evidence="3 4" key="3">
    <citation type="submission" date="2019-11" db="EMBL/GenBank/DDBJ databases">
        <title>A de novo genome assembly of a pear dwarfing rootstock.</title>
        <authorList>
            <person name="Wang F."/>
            <person name="Wang J."/>
            <person name="Li S."/>
            <person name="Zhang Y."/>
            <person name="Fang M."/>
            <person name="Ma L."/>
            <person name="Zhao Y."/>
            <person name="Jiang S."/>
        </authorList>
    </citation>
    <scope>NUCLEOTIDE SEQUENCE [LARGE SCALE GENOMIC DNA]</scope>
    <source>
        <strain evidence="3">S2</strain>
        <tissue evidence="3">Leaf</tissue>
    </source>
</reference>
<keyword evidence="3" id="KW-0346">Stress response</keyword>
<dbReference type="InterPro" id="IPR043129">
    <property type="entry name" value="ATPase_NBD"/>
</dbReference>
<keyword evidence="4" id="KW-1185">Reference proteome</keyword>
<organism evidence="3 4">
    <name type="scientific">Pyrus ussuriensis x Pyrus communis</name>
    <dbReference type="NCBI Taxonomy" id="2448454"/>
    <lineage>
        <taxon>Eukaryota</taxon>
        <taxon>Viridiplantae</taxon>
        <taxon>Streptophyta</taxon>
        <taxon>Embryophyta</taxon>
        <taxon>Tracheophyta</taxon>
        <taxon>Spermatophyta</taxon>
        <taxon>Magnoliopsida</taxon>
        <taxon>eudicotyledons</taxon>
        <taxon>Gunneridae</taxon>
        <taxon>Pentapetalae</taxon>
        <taxon>rosids</taxon>
        <taxon>fabids</taxon>
        <taxon>Rosales</taxon>
        <taxon>Rosaceae</taxon>
        <taxon>Amygdaloideae</taxon>
        <taxon>Maleae</taxon>
        <taxon>Pyrus</taxon>
    </lineage>
</organism>
<evidence type="ECO:0000256" key="2">
    <source>
        <dbReference type="ARBA" id="ARBA00022840"/>
    </source>
</evidence>
<dbReference type="EMBL" id="SMOL01000143">
    <property type="protein sequence ID" value="KAB2631511.1"/>
    <property type="molecule type" value="Genomic_DNA"/>
</dbReference>
<dbReference type="SUPFAM" id="SSF53067">
    <property type="entry name" value="Actin-like ATPase domain"/>
    <property type="match status" value="1"/>
</dbReference>
<dbReference type="SUPFAM" id="SSF100920">
    <property type="entry name" value="Heat shock protein 70kD (HSP70), peptide-binding domain"/>
    <property type="match status" value="1"/>
</dbReference>
<dbReference type="Pfam" id="PF00012">
    <property type="entry name" value="HSP70"/>
    <property type="match status" value="1"/>
</dbReference>
<dbReference type="AlphaFoldDB" id="A0A5N5HZA4"/>
<protein>
    <submittedName>
        <fullName evidence="3">Heat shock cognate 70 kDa protein-like</fullName>
    </submittedName>
</protein>
<keyword evidence="2" id="KW-0067">ATP-binding</keyword>
<evidence type="ECO:0000313" key="3">
    <source>
        <dbReference type="EMBL" id="KAB2631511.1"/>
    </source>
</evidence>
<sequence>MDFFNKCMKPVDKCLKDAKMDTSNVNDVVLVGGSSRIPKVQELLHNVFIGKELSNGINPDEAVAYGAAVQAAVLNGNQSLMLQDFTLFDVIPMSLGTEYGEEEQLMRVMIPRDTKIPTKKNHTFVTCHDNQSSVPCGVYDGENELTKDNNYLGGFDIDDIPPAPKGVAKVDVCFSIDANGILNVSAEVMSTGQKKEITIKR</sequence>
<keyword evidence="1" id="KW-0547">Nucleotide-binding</keyword>
<reference evidence="3 4" key="1">
    <citation type="submission" date="2019-09" db="EMBL/GenBank/DDBJ databases">
        <authorList>
            <person name="Ou C."/>
        </authorList>
    </citation>
    <scope>NUCLEOTIDE SEQUENCE [LARGE SCALE GENOMIC DNA]</scope>
    <source>
        <strain evidence="3">S2</strain>
        <tissue evidence="3">Leaf</tissue>
    </source>
</reference>
<accession>A0A5N5HZA4</accession>
<gene>
    <name evidence="3" type="ORF">D8674_009030</name>
</gene>
<dbReference type="InterPro" id="IPR013126">
    <property type="entry name" value="Hsp_70_fam"/>
</dbReference>
<evidence type="ECO:0000256" key="1">
    <source>
        <dbReference type="ARBA" id="ARBA00022741"/>
    </source>
</evidence>
<dbReference type="PANTHER" id="PTHR19375">
    <property type="entry name" value="HEAT SHOCK PROTEIN 70KDA"/>
    <property type="match status" value="1"/>
</dbReference>
<dbReference type="Proteomes" id="UP000327157">
    <property type="component" value="Chromosome 12"/>
</dbReference>
<comment type="caution">
    <text evidence="3">The sequence shown here is derived from an EMBL/GenBank/DDBJ whole genome shotgun (WGS) entry which is preliminary data.</text>
</comment>
<reference evidence="4" key="2">
    <citation type="submission" date="2019-10" db="EMBL/GenBank/DDBJ databases">
        <title>A de novo genome assembly of a pear dwarfing rootstock.</title>
        <authorList>
            <person name="Wang F."/>
            <person name="Wang J."/>
            <person name="Li S."/>
            <person name="Zhang Y."/>
            <person name="Fang M."/>
            <person name="Ma L."/>
            <person name="Zhao Y."/>
            <person name="Jiang S."/>
        </authorList>
    </citation>
    <scope>NUCLEOTIDE SEQUENCE [LARGE SCALE GENOMIC DNA]</scope>
</reference>
<dbReference type="Gene3D" id="3.30.420.40">
    <property type="match status" value="2"/>
</dbReference>
<dbReference type="PRINTS" id="PR00301">
    <property type="entry name" value="HEATSHOCK70"/>
</dbReference>
<dbReference type="OrthoDB" id="3789372at2759"/>
<name>A0A5N5HZA4_9ROSA</name>
<dbReference type="GO" id="GO:0005524">
    <property type="term" value="F:ATP binding"/>
    <property type="evidence" value="ECO:0007669"/>
    <property type="project" value="UniProtKB-KW"/>
</dbReference>
<dbReference type="InterPro" id="IPR029047">
    <property type="entry name" value="HSP70_peptide-bd_sf"/>
</dbReference>
<dbReference type="GO" id="GO:0140662">
    <property type="term" value="F:ATP-dependent protein folding chaperone"/>
    <property type="evidence" value="ECO:0007669"/>
    <property type="project" value="InterPro"/>
</dbReference>
<dbReference type="InterPro" id="IPR018181">
    <property type="entry name" value="Heat_shock_70_CS"/>
</dbReference>